<dbReference type="EnsemblProtists" id="EKX33190">
    <property type="protein sequence ID" value="EKX33190"/>
    <property type="gene ID" value="GUITHDRAFT_120633"/>
</dbReference>
<reference evidence="2 4" key="1">
    <citation type="journal article" date="2012" name="Nature">
        <title>Algal genomes reveal evolutionary mosaicism and the fate of nucleomorphs.</title>
        <authorList>
            <consortium name="DOE Joint Genome Institute"/>
            <person name="Curtis B.A."/>
            <person name="Tanifuji G."/>
            <person name="Burki F."/>
            <person name="Gruber A."/>
            <person name="Irimia M."/>
            <person name="Maruyama S."/>
            <person name="Arias M.C."/>
            <person name="Ball S.G."/>
            <person name="Gile G.H."/>
            <person name="Hirakawa Y."/>
            <person name="Hopkins J.F."/>
            <person name="Kuo A."/>
            <person name="Rensing S.A."/>
            <person name="Schmutz J."/>
            <person name="Symeonidi A."/>
            <person name="Elias M."/>
            <person name="Eveleigh R.J."/>
            <person name="Herman E.K."/>
            <person name="Klute M.J."/>
            <person name="Nakayama T."/>
            <person name="Obornik M."/>
            <person name="Reyes-Prieto A."/>
            <person name="Armbrust E.V."/>
            <person name="Aves S.J."/>
            <person name="Beiko R.G."/>
            <person name="Coutinho P."/>
            <person name="Dacks J.B."/>
            <person name="Durnford D.G."/>
            <person name="Fast N.M."/>
            <person name="Green B.R."/>
            <person name="Grisdale C.J."/>
            <person name="Hempel F."/>
            <person name="Henrissat B."/>
            <person name="Hoppner M.P."/>
            <person name="Ishida K."/>
            <person name="Kim E."/>
            <person name="Koreny L."/>
            <person name="Kroth P.G."/>
            <person name="Liu Y."/>
            <person name="Malik S.B."/>
            <person name="Maier U.G."/>
            <person name="McRose D."/>
            <person name="Mock T."/>
            <person name="Neilson J.A."/>
            <person name="Onodera N.T."/>
            <person name="Poole A.M."/>
            <person name="Pritham E.J."/>
            <person name="Richards T.A."/>
            <person name="Rocap G."/>
            <person name="Roy S.W."/>
            <person name="Sarai C."/>
            <person name="Schaack S."/>
            <person name="Shirato S."/>
            <person name="Slamovits C.H."/>
            <person name="Spencer D.F."/>
            <person name="Suzuki S."/>
            <person name="Worden A.Z."/>
            <person name="Zauner S."/>
            <person name="Barry K."/>
            <person name="Bell C."/>
            <person name="Bharti A.K."/>
            <person name="Crow J.A."/>
            <person name="Grimwood J."/>
            <person name="Kramer R."/>
            <person name="Lindquist E."/>
            <person name="Lucas S."/>
            <person name="Salamov A."/>
            <person name="McFadden G.I."/>
            <person name="Lane C.E."/>
            <person name="Keeling P.J."/>
            <person name="Gray M.W."/>
            <person name="Grigoriev I.V."/>
            <person name="Archibald J.M."/>
        </authorList>
    </citation>
    <scope>NUCLEOTIDE SEQUENCE</scope>
    <source>
        <strain evidence="2 4">CCMP2712</strain>
    </source>
</reference>
<protein>
    <recommendedName>
        <fullName evidence="1">SEC63 domain-containing protein</fullName>
    </recommendedName>
</protein>
<evidence type="ECO:0000313" key="3">
    <source>
        <dbReference type="EnsemblProtists" id="EKX33190"/>
    </source>
</evidence>
<gene>
    <name evidence="2" type="ORF">GUITHDRAFT_120633</name>
</gene>
<feature type="domain" description="SEC63" evidence="1">
    <location>
        <begin position="7"/>
        <end position="235"/>
    </location>
</feature>
<reference evidence="4" key="2">
    <citation type="submission" date="2012-11" db="EMBL/GenBank/DDBJ databases">
        <authorList>
            <person name="Kuo A."/>
            <person name="Curtis B.A."/>
            <person name="Tanifuji G."/>
            <person name="Burki F."/>
            <person name="Gruber A."/>
            <person name="Irimia M."/>
            <person name="Maruyama S."/>
            <person name="Arias M.C."/>
            <person name="Ball S.G."/>
            <person name="Gile G.H."/>
            <person name="Hirakawa Y."/>
            <person name="Hopkins J.F."/>
            <person name="Rensing S.A."/>
            <person name="Schmutz J."/>
            <person name="Symeonidi A."/>
            <person name="Elias M."/>
            <person name="Eveleigh R.J."/>
            <person name="Herman E.K."/>
            <person name="Klute M.J."/>
            <person name="Nakayama T."/>
            <person name="Obornik M."/>
            <person name="Reyes-Prieto A."/>
            <person name="Armbrust E.V."/>
            <person name="Aves S.J."/>
            <person name="Beiko R.G."/>
            <person name="Coutinho P."/>
            <person name="Dacks J.B."/>
            <person name="Durnford D.G."/>
            <person name="Fast N.M."/>
            <person name="Green B.R."/>
            <person name="Grisdale C."/>
            <person name="Hempe F."/>
            <person name="Henrissat B."/>
            <person name="Hoppner M.P."/>
            <person name="Ishida K.-I."/>
            <person name="Kim E."/>
            <person name="Koreny L."/>
            <person name="Kroth P.G."/>
            <person name="Liu Y."/>
            <person name="Malik S.-B."/>
            <person name="Maier U.G."/>
            <person name="McRose D."/>
            <person name="Mock T."/>
            <person name="Neilson J.A."/>
            <person name="Onodera N.T."/>
            <person name="Poole A.M."/>
            <person name="Pritham E.J."/>
            <person name="Richards T.A."/>
            <person name="Rocap G."/>
            <person name="Roy S.W."/>
            <person name="Sarai C."/>
            <person name="Schaack S."/>
            <person name="Shirato S."/>
            <person name="Slamovits C.H."/>
            <person name="Spencer D.F."/>
            <person name="Suzuki S."/>
            <person name="Worden A.Z."/>
            <person name="Zauner S."/>
            <person name="Barry K."/>
            <person name="Bell C."/>
            <person name="Bharti A.K."/>
            <person name="Crow J.A."/>
            <person name="Grimwood J."/>
            <person name="Kramer R."/>
            <person name="Lindquist E."/>
            <person name="Lucas S."/>
            <person name="Salamov A."/>
            <person name="McFadden G.I."/>
            <person name="Lane C.E."/>
            <person name="Keeling P.J."/>
            <person name="Gray M.W."/>
            <person name="Grigoriev I.V."/>
            <person name="Archibald J.M."/>
        </authorList>
    </citation>
    <scope>NUCLEOTIDE SEQUENCE</scope>
    <source>
        <strain evidence="4">CCMP2712</strain>
    </source>
</reference>
<dbReference type="RefSeq" id="XP_005820170.1">
    <property type="nucleotide sequence ID" value="XM_005820113.1"/>
</dbReference>
<name>L1IBH4_GUITC</name>
<dbReference type="KEGG" id="gtt:GUITHDRAFT_120633"/>
<accession>L1IBH4</accession>
<dbReference type="STRING" id="905079.L1IBH4"/>
<dbReference type="SUPFAM" id="SSF158702">
    <property type="entry name" value="Sec63 N-terminal domain-like"/>
    <property type="match status" value="1"/>
</dbReference>
<keyword evidence="4" id="KW-1185">Reference proteome</keyword>
<dbReference type="Proteomes" id="UP000011087">
    <property type="component" value="Unassembled WGS sequence"/>
</dbReference>
<evidence type="ECO:0000313" key="2">
    <source>
        <dbReference type="EMBL" id="EKX33190.1"/>
    </source>
</evidence>
<evidence type="ECO:0000259" key="1">
    <source>
        <dbReference type="Pfam" id="PF02889"/>
    </source>
</evidence>
<evidence type="ECO:0000313" key="4">
    <source>
        <dbReference type="Proteomes" id="UP000011087"/>
    </source>
</evidence>
<reference evidence="3" key="3">
    <citation type="submission" date="2016-03" db="UniProtKB">
        <authorList>
            <consortium name="EnsemblProtists"/>
        </authorList>
    </citation>
    <scope>IDENTIFICATION</scope>
</reference>
<dbReference type="PaxDb" id="55529-EKX33190"/>
<dbReference type="GeneID" id="17289932"/>
<sequence length="725" mass="79876">MFTLRREFSTPSISSDAQYVFQNCIRVFRAISDLSLLKDCAKTAEIASSWAIAVELQVPILYHPLYGYELNRNQQAEGRSKHVRMQRAAMVPSGLTEALAALQRQGVDTAALAACSSLLPLRRIVGNQLPERDLMYVVQLAQSFPRVEIAAEAQSYGERLFKIVFNASLSSRSPQETFLVHLQDSQGTVIFSDRLSFSKLHNSTTVRCVIARDRVFPLLITALSDRWLQCKTQLVLRSATSLFNNDKPGGVRSRCSTIAAVPPLPTSVLSARERKFLFPSSTSESMNSIMTSTFFQLRHTFEDFLMAGEEWLRETLERVAMFAVFQELESWEREAARIDRGNGACGRSKVVIVCKDRAEAWKWYRQWGLKFQQQFETEVSCCDVTSSANLHVLGAEGLLTLDGPLLLSQARVVIVHGLQPGATCAELELAAAAVKKQQSTEVEKKRTRMITLVSSVINNVNDIQRWLHVPPPSCFLPFRHGIPIGVTLKILSFPRGSSPDRTILNLVGRTAGRPSLVVCRTFGEARRLSMLVARKVAEQEADEDLFRVAAVFQDQSLSALASHGVGLLGKRMLRTGAGAGSGAGAGGAGAGDGRVVMSDDELLIVELHRANKVRLLLVDVEYLLSSLPSNLLQLEHAIVALPPLCRIDKHGAAGRGRFASFVADSPSSIYSSLCQTLGKFKWTSGNARTASLVVHEKLGLRRATDDLYPGFHLLLDFDAYDSPLA</sequence>
<dbReference type="AlphaFoldDB" id="L1IBH4"/>
<dbReference type="InterPro" id="IPR004179">
    <property type="entry name" value="Sec63-dom"/>
</dbReference>
<dbReference type="HOGENOM" id="CLU_381954_0_0_1"/>
<dbReference type="Pfam" id="PF02889">
    <property type="entry name" value="Sec63"/>
    <property type="match status" value="1"/>
</dbReference>
<proteinExistence type="predicted"/>
<dbReference type="EMBL" id="JH993152">
    <property type="protein sequence ID" value="EKX33190.1"/>
    <property type="molecule type" value="Genomic_DNA"/>
</dbReference>
<organism evidence="2">
    <name type="scientific">Guillardia theta (strain CCMP2712)</name>
    <name type="common">Cryptophyte</name>
    <dbReference type="NCBI Taxonomy" id="905079"/>
    <lineage>
        <taxon>Eukaryota</taxon>
        <taxon>Cryptophyceae</taxon>
        <taxon>Pyrenomonadales</taxon>
        <taxon>Geminigeraceae</taxon>
        <taxon>Guillardia</taxon>
    </lineage>
</organism>